<dbReference type="SUPFAM" id="SSF53092">
    <property type="entry name" value="Creatinase/prolidase N-terminal domain"/>
    <property type="match status" value="1"/>
</dbReference>
<dbReference type="AlphaFoldDB" id="M8CMX4"/>
<dbReference type="InterPro" id="IPR007865">
    <property type="entry name" value="Aminopep_P_N"/>
</dbReference>
<evidence type="ECO:0000256" key="1">
    <source>
        <dbReference type="ARBA" id="ARBA00022723"/>
    </source>
</evidence>
<feature type="region of interest" description="Disordered" evidence="3">
    <location>
        <begin position="92"/>
        <end position="112"/>
    </location>
</feature>
<proteinExistence type="predicted"/>
<organism evidence="5">
    <name type="scientific">Aegilops tauschii</name>
    <name type="common">Tausch's goatgrass</name>
    <name type="synonym">Aegilops squarrosa</name>
    <dbReference type="NCBI Taxonomy" id="37682"/>
    <lineage>
        <taxon>Eukaryota</taxon>
        <taxon>Viridiplantae</taxon>
        <taxon>Streptophyta</taxon>
        <taxon>Embryophyta</taxon>
        <taxon>Tracheophyta</taxon>
        <taxon>Spermatophyta</taxon>
        <taxon>Magnoliopsida</taxon>
        <taxon>Liliopsida</taxon>
        <taxon>Poales</taxon>
        <taxon>Poaceae</taxon>
        <taxon>BOP clade</taxon>
        <taxon>Pooideae</taxon>
        <taxon>Triticodae</taxon>
        <taxon>Triticeae</taxon>
        <taxon>Triticinae</taxon>
        <taxon>Aegilops</taxon>
    </lineage>
</organism>
<evidence type="ECO:0000259" key="4">
    <source>
        <dbReference type="SMART" id="SM01011"/>
    </source>
</evidence>
<dbReference type="PANTHER" id="PTHR48480">
    <property type="match status" value="1"/>
</dbReference>
<sequence>MAEVHAGNRERLVAALRAHLSAAGRPLRGIVLLKGGEEQTRYCTDHVPLFRQESYFAYLFGVREPGFYGAVDIGSGQSILFAPRGAEQATRGLTRKKMVRRSTTSSGSSNYSQAAGEVNYVKTLVFPDS</sequence>
<dbReference type="EnsemblPlants" id="EMT28792">
    <property type="protein sequence ID" value="EMT28792"/>
    <property type="gene ID" value="F775_42774"/>
</dbReference>
<keyword evidence="1" id="KW-0479">Metal-binding</keyword>
<keyword evidence="2" id="KW-0378">Hydrolase</keyword>
<dbReference type="Pfam" id="PF05195">
    <property type="entry name" value="AMP_N"/>
    <property type="match status" value="1"/>
</dbReference>
<name>M8CMX4_AEGTA</name>
<reference evidence="5" key="1">
    <citation type="submission" date="2015-06" db="UniProtKB">
        <authorList>
            <consortium name="EnsemblPlants"/>
        </authorList>
    </citation>
    <scope>IDENTIFICATION</scope>
</reference>
<dbReference type="Gene3D" id="3.40.350.10">
    <property type="entry name" value="Creatinase/prolidase N-terminal domain"/>
    <property type="match status" value="1"/>
</dbReference>
<dbReference type="SMART" id="SM01011">
    <property type="entry name" value="AMP_N"/>
    <property type="match status" value="1"/>
</dbReference>
<dbReference type="PANTHER" id="PTHR48480:SF1">
    <property type="entry name" value="AMINOPEPTIDASE P N-TERMINAL DOMAIN-CONTAINING PROTEIN"/>
    <property type="match status" value="1"/>
</dbReference>
<dbReference type="InterPro" id="IPR029149">
    <property type="entry name" value="Creatin/AminoP/Spt16_N"/>
</dbReference>
<feature type="domain" description="Aminopeptidase P N-terminal" evidence="4">
    <location>
        <begin position="1"/>
        <end position="109"/>
    </location>
</feature>
<dbReference type="GO" id="GO:0030145">
    <property type="term" value="F:manganese ion binding"/>
    <property type="evidence" value="ECO:0007669"/>
    <property type="project" value="InterPro"/>
</dbReference>
<dbReference type="GO" id="GO:0070006">
    <property type="term" value="F:metalloaminopeptidase activity"/>
    <property type="evidence" value="ECO:0007669"/>
    <property type="project" value="InterPro"/>
</dbReference>
<dbReference type="InterPro" id="IPR052433">
    <property type="entry name" value="X-Pro_dipept-like"/>
</dbReference>
<feature type="compositionally biased region" description="Low complexity" evidence="3">
    <location>
        <begin position="102"/>
        <end position="112"/>
    </location>
</feature>
<evidence type="ECO:0000256" key="3">
    <source>
        <dbReference type="SAM" id="MobiDB-lite"/>
    </source>
</evidence>
<protein>
    <recommendedName>
        <fullName evidence="4">Aminopeptidase P N-terminal domain-containing protein</fullName>
    </recommendedName>
</protein>
<evidence type="ECO:0000313" key="5">
    <source>
        <dbReference type="EnsemblPlants" id="EMT28792"/>
    </source>
</evidence>
<accession>M8CMX4</accession>
<evidence type="ECO:0000256" key="2">
    <source>
        <dbReference type="ARBA" id="ARBA00022801"/>
    </source>
</evidence>